<dbReference type="Proteomes" id="UP001176941">
    <property type="component" value="Chromosome 4"/>
</dbReference>
<name>A0ABN8ZK58_RANTA</name>
<accession>A0ABN8ZK58</accession>
<proteinExistence type="predicted"/>
<gene>
    <name evidence="1" type="ORF">MRATA1EN1_LOCUS23249</name>
</gene>
<evidence type="ECO:0000313" key="1">
    <source>
        <dbReference type="EMBL" id="CAI9174287.1"/>
    </source>
</evidence>
<keyword evidence="2" id="KW-1185">Reference proteome</keyword>
<sequence>MCRSRLIFTLQTEGLSRELAAEQGETVFKNDQKKSTKNEQRQTIQRVARINRAVSDNVMCDNRRERPENCSLTYSVRKTSRERTLEMPAGDTQRYGNSALRCVRKAVPRHLPKLI</sequence>
<reference evidence="1" key="1">
    <citation type="submission" date="2023-04" db="EMBL/GenBank/DDBJ databases">
        <authorList>
            <consortium name="ELIXIR-Norway"/>
        </authorList>
    </citation>
    <scope>NUCLEOTIDE SEQUENCE [LARGE SCALE GENOMIC DNA]</scope>
</reference>
<evidence type="ECO:0000313" key="2">
    <source>
        <dbReference type="Proteomes" id="UP001176941"/>
    </source>
</evidence>
<organism evidence="1 2">
    <name type="scientific">Rangifer tarandus platyrhynchus</name>
    <name type="common">Svalbard reindeer</name>
    <dbReference type="NCBI Taxonomy" id="3082113"/>
    <lineage>
        <taxon>Eukaryota</taxon>
        <taxon>Metazoa</taxon>
        <taxon>Chordata</taxon>
        <taxon>Craniata</taxon>
        <taxon>Vertebrata</taxon>
        <taxon>Euteleostomi</taxon>
        <taxon>Mammalia</taxon>
        <taxon>Eutheria</taxon>
        <taxon>Laurasiatheria</taxon>
        <taxon>Artiodactyla</taxon>
        <taxon>Ruminantia</taxon>
        <taxon>Pecora</taxon>
        <taxon>Cervidae</taxon>
        <taxon>Odocoileinae</taxon>
        <taxon>Rangifer</taxon>
    </lineage>
</organism>
<protein>
    <submittedName>
        <fullName evidence="1">Uncharacterized protein</fullName>
    </submittedName>
</protein>
<dbReference type="EMBL" id="OX459940">
    <property type="protein sequence ID" value="CAI9174287.1"/>
    <property type="molecule type" value="Genomic_DNA"/>
</dbReference>